<keyword evidence="4" id="KW-0049">Antioxidant</keyword>
<keyword evidence="7" id="KW-0676">Redox-active center</keyword>
<keyword evidence="15" id="KW-1185">Reference proteome</keyword>
<dbReference type="InterPro" id="IPR000866">
    <property type="entry name" value="AhpC/TSA"/>
</dbReference>
<evidence type="ECO:0000313" key="15">
    <source>
        <dbReference type="Proteomes" id="UP000321168"/>
    </source>
</evidence>
<keyword evidence="3" id="KW-0575">Peroxidase</keyword>
<comment type="caution">
    <text evidence="14">The sequence shown here is derived from an EMBL/GenBank/DDBJ whole genome shotgun (WGS) entry which is preliminary data.</text>
</comment>
<evidence type="ECO:0000256" key="1">
    <source>
        <dbReference type="ARBA" id="ARBA00003330"/>
    </source>
</evidence>
<name>A0A5C6V2V2_9FLAO</name>
<evidence type="ECO:0000313" key="14">
    <source>
        <dbReference type="EMBL" id="TXC78806.1"/>
    </source>
</evidence>
<dbReference type="InterPro" id="IPR050924">
    <property type="entry name" value="Peroxiredoxin_BCP/PrxQ"/>
</dbReference>
<feature type="signal peptide" evidence="12">
    <location>
        <begin position="1"/>
        <end position="22"/>
    </location>
</feature>
<evidence type="ECO:0000256" key="4">
    <source>
        <dbReference type="ARBA" id="ARBA00022862"/>
    </source>
</evidence>
<evidence type="ECO:0000256" key="7">
    <source>
        <dbReference type="ARBA" id="ARBA00023284"/>
    </source>
</evidence>
<evidence type="ECO:0000256" key="10">
    <source>
        <dbReference type="ARBA" id="ARBA00042639"/>
    </source>
</evidence>
<dbReference type="OrthoDB" id="9809746at2"/>
<dbReference type="GO" id="GO:0008379">
    <property type="term" value="F:thioredoxin peroxidase activity"/>
    <property type="evidence" value="ECO:0007669"/>
    <property type="project" value="TreeGrafter"/>
</dbReference>
<evidence type="ECO:0000256" key="5">
    <source>
        <dbReference type="ARBA" id="ARBA00023002"/>
    </source>
</evidence>
<dbReference type="GO" id="GO:0034599">
    <property type="term" value="P:cellular response to oxidative stress"/>
    <property type="evidence" value="ECO:0007669"/>
    <property type="project" value="TreeGrafter"/>
</dbReference>
<accession>A0A5C6V2V2</accession>
<dbReference type="EMBL" id="VORB01000005">
    <property type="protein sequence ID" value="TXC78806.1"/>
    <property type="molecule type" value="Genomic_DNA"/>
</dbReference>
<dbReference type="GO" id="GO:0005737">
    <property type="term" value="C:cytoplasm"/>
    <property type="evidence" value="ECO:0007669"/>
    <property type="project" value="TreeGrafter"/>
</dbReference>
<comment type="catalytic activity">
    <reaction evidence="11">
        <text>a hydroperoxide + [thioredoxin]-dithiol = an alcohol + [thioredoxin]-disulfide + H2O</text>
        <dbReference type="Rhea" id="RHEA:62620"/>
        <dbReference type="Rhea" id="RHEA-COMP:10698"/>
        <dbReference type="Rhea" id="RHEA-COMP:10700"/>
        <dbReference type="ChEBI" id="CHEBI:15377"/>
        <dbReference type="ChEBI" id="CHEBI:29950"/>
        <dbReference type="ChEBI" id="CHEBI:30879"/>
        <dbReference type="ChEBI" id="CHEBI:35924"/>
        <dbReference type="ChEBI" id="CHEBI:50058"/>
        <dbReference type="EC" id="1.11.1.24"/>
    </reaction>
</comment>
<protein>
    <recommendedName>
        <fullName evidence="2">thioredoxin-dependent peroxiredoxin</fullName>
        <ecNumber evidence="2">1.11.1.24</ecNumber>
    </recommendedName>
    <alternativeName>
        <fullName evidence="8">Thioredoxin peroxidase</fullName>
    </alternativeName>
    <alternativeName>
        <fullName evidence="10">Thioredoxin-dependent peroxiredoxin Bcp</fullName>
    </alternativeName>
</protein>
<dbReference type="RefSeq" id="WP_147014330.1">
    <property type="nucleotide sequence ID" value="NZ_VORB01000005.1"/>
</dbReference>
<dbReference type="PROSITE" id="PS51352">
    <property type="entry name" value="THIOREDOXIN_2"/>
    <property type="match status" value="1"/>
</dbReference>
<dbReference type="InterPro" id="IPR013766">
    <property type="entry name" value="Thioredoxin_domain"/>
</dbReference>
<dbReference type="AlphaFoldDB" id="A0A5C6V2V2"/>
<evidence type="ECO:0000256" key="9">
    <source>
        <dbReference type="ARBA" id="ARBA00038489"/>
    </source>
</evidence>
<comment type="similarity">
    <text evidence="9">Belongs to the peroxiredoxin family. BCP/PrxQ subfamily.</text>
</comment>
<keyword evidence="6" id="KW-1015">Disulfide bond</keyword>
<reference evidence="14 15" key="1">
    <citation type="submission" date="2019-08" db="EMBL/GenBank/DDBJ databases">
        <title>Genome of Luteibaculum oceani JCM 18817.</title>
        <authorList>
            <person name="Bowman J.P."/>
        </authorList>
    </citation>
    <scope>NUCLEOTIDE SEQUENCE [LARGE SCALE GENOMIC DNA]</scope>
    <source>
        <strain evidence="14 15">JCM 18817</strain>
    </source>
</reference>
<dbReference type="PANTHER" id="PTHR42801:SF7">
    <property type="entry name" value="SLL1159 PROTEIN"/>
    <property type="match status" value="1"/>
</dbReference>
<evidence type="ECO:0000256" key="12">
    <source>
        <dbReference type="SAM" id="SignalP"/>
    </source>
</evidence>
<keyword evidence="12" id="KW-0732">Signal</keyword>
<organism evidence="14 15">
    <name type="scientific">Luteibaculum oceani</name>
    <dbReference type="NCBI Taxonomy" id="1294296"/>
    <lineage>
        <taxon>Bacteria</taxon>
        <taxon>Pseudomonadati</taxon>
        <taxon>Bacteroidota</taxon>
        <taxon>Flavobacteriia</taxon>
        <taxon>Flavobacteriales</taxon>
        <taxon>Luteibaculaceae</taxon>
        <taxon>Luteibaculum</taxon>
    </lineage>
</organism>
<dbReference type="Pfam" id="PF00578">
    <property type="entry name" value="AhpC-TSA"/>
    <property type="match status" value="1"/>
</dbReference>
<gene>
    <name evidence="14" type="ORF">FRX97_06230</name>
</gene>
<dbReference type="GO" id="GO:0045454">
    <property type="term" value="P:cell redox homeostasis"/>
    <property type="evidence" value="ECO:0007669"/>
    <property type="project" value="TreeGrafter"/>
</dbReference>
<evidence type="ECO:0000256" key="8">
    <source>
        <dbReference type="ARBA" id="ARBA00032824"/>
    </source>
</evidence>
<dbReference type="SUPFAM" id="SSF52833">
    <property type="entry name" value="Thioredoxin-like"/>
    <property type="match status" value="1"/>
</dbReference>
<evidence type="ECO:0000259" key="13">
    <source>
        <dbReference type="PROSITE" id="PS51352"/>
    </source>
</evidence>
<evidence type="ECO:0000256" key="2">
    <source>
        <dbReference type="ARBA" id="ARBA00013017"/>
    </source>
</evidence>
<evidence type="ECO:0000256" key="6">
    <source>
        <dbReference type="ARBA" id="ARBA00023157"/>
    </source>
</evidence>
<feature type="domain" description="Thioredoxin" evidence="13">
    <location>
        <begin position="46"/>
        <end position="220"/>
    </location>
</feature>
<dbReference type="Proteomes" id="UP000321168">
    <property type="component" value="Unassembled WGS sequence"/>
</dbReference>
<dbReference type="InterPro" id="IPR036249">
    <property type="entry name" value="Thioredoxin-like_sf"/>
</dbReference>
<evidence type="ECO:0000256" key="11">
    <source>
        <dbReference type="ARBA" id="ARBA00049091"/>
    </source>
</evidence>
<feature type="chain" id="PRO_5022682742" description="thioredoxin-dependent peroxiredoxin" evidence="12">
    <location>
        <begin position="23"/>
        <end position="221"/>
    </location>
</feature>
<evidence type="ECO:0000256" key="3">
    <source>
        <dbReference type="ARBA" id="ARBA00022559"/>
    </source>
</evidence>
<proteinExistence type="inferred from homology"/>
<sequence>MQRILFPLLLIASLIIGGSVQAQKKSKKEDPAKYGMDDDYKLPKGLKLGSDLPEFTTSTSSGTEINSEDLIKEGPAVILFFRGNWCPVCSKYLSNLNDSLQQITSLGAKVYAISPQNKVANETAANKAKGNIIFLNDENAQIMKAFDVDFKVSEKYDQKIKMFLNTDIAEFNGMENALLPVPATFVFDQSGELVFRHFNFNYNRRAHTKEIINAIKNIKTN</sequence>
<keyword evidence="5" id="KW-0560">Oxidoreductase</keyword>
<dbReference type="PANTHER" id="PTHR42801">
    <property type="entry name" value="THIOREDOXIN-DEPENDENT PEROXIDE REDUCTASE"/>
    <property type="match status" value="1"/>
</dbReference>
<dbReference type="CDD" id="cd02970">
    <property type="entry name" value="PRX_like2"/>
    <property type="match status" value="1"/>
</dbReference>
<dbReference type="Gene3D" id="3.40.30.10">
    <property type="entry name" value="Glutaredoxin"/>
    <property type="match status" value="1"/>
</dbReference>
<comment type="function">
    <text evidence="1">Thiol-specific peroxidase that catalyzes the reduction of hydrogen peroxide and organic hydroperoxides to water and alcohols, respectively. Plays a role in cell protection against oxidative stress by detoxifying peroxides and as sensor of hydrogen peroxide-mediated signaling events.</text>
</comment>
<dbReference type="EC" id="1.11.1.24" evidence="2"/>